<keyword evidence="10" id="KW-0472">Membrane</keyword>
<dbReference type="SMART" id="SM00382">
    <property type="entry name" value="AAA"/>
    <property type="match status" value="1"/>
</dbReference>
<evidence type="ECO:0000256" key="2">
    <source>
        <dbReference type="ARBA" id="ARBA00022448"/>
    </source>
</evidence>
<dbReference type="Pfam" id="PF00005">
    <property type="entry name" value="ABC_tran"/>
    <property type="match status" value="1"/>
</dbReference>
<dbReference type="GO" id="GO:0005524">
    <property type="term" value="F:ATP binding"/>
    <property type="evidence" value="ECO:0007669"/>
    <property type="project" value="UniProtKB-KW"/>
</dbReference>
<dbReference type="SUPFAM" id="SSF52540">
    <property type="entry name" value="P-loop containing nucleoside triphosphate hydrolases"/>
    <property type="match status" value="1"/>
</dbReference>
<dbReference type="PROSITE" id="PS00211">
    <property type="entry name" value="ABC_TRANSPORTER_1"/>
    <property type="match status" value="1"/>
</dbReference>
<proteinExistence type="inferred from homology"/>
<evidence type="ECO:0000256" key="8">
    <source>
        <dbReference type="ARBA" id="ARBA00022967"/>
    </source>
</evidence>
<dbReference type="InterPro" id="IPR027417">
    <property type="entry name" value="P-loop_NTPase"/>
</dbReference>
<reference evidence="13 14" key="1">
    <citation type="journal article" date="2021" name="MBio">
        <title>Poor Competitiveness of Bradyrhizobium in Pigeon Pea Root Colonization in Indian Soils.</title>
        <authorList>
            <person name="Chalasani D."/>
            <person name="Basu A."/>
            <person name="Pullabhotla S.V.S.R.N."/>
            <person name="Jorrin B."/>
            <person name="Neal A.L."/>
            <person name="Poole P.S."/>
            <person name="Podile A.R."/>
            <person name="Tkacz A."/>
        </authorList>
    </citation>
    <scope>NUCLEOTIDE SEQUENCE [LARGE SCALE GENOMIC DNA]</scope>
    <source>
        <strain evidence="13 14">HU56</strain>
    </source>
</reference>
<evidence type="ECO:0000256" key="1">
    <source>
        <dbReference type="ARBA" id="ARBA00005417"/>
    </source>
</evidence>
<evidence type="ECO:0000256" key="9">
    <source>
        <dbReference type="ARBA" id="ARBA00023065"/>
    </source>
</evidence>
<dbReference type="InterPro" id="IPR003593">
    <property type="entry name" value="AAA+_ATPase"/>
</dbReference>
<keyword evidence="5" id="KW-0862">Zinc</keyword>
<organism evidence="13 14">
    <name type="scientific">Rhizobium mesosinicum</name>
    <dbReference type="NCBI Taxonomy" id="335017"/>
    <lineage>
        <taxon>Bacteria</taxon>
        <taxon>Pseudomonadati</taxon>
        <taxon>Pseudomonadota</taxon>
        <taxon>Alphaproteobacteria</taxon>
        <taxon>Hyphomicrobiales</taxon>
        <taxon>Rhizobiaceae</taxon>
        <taxon>Rhizobium/Agrobacterium group</taxon>
        <taxon>Rhizobium</taxon>
    </lineage>
</organism>
<evidence type="ECO:0000256" key="7">
    <source>
        <dbReference type="ARBA" id="ARBA00022906"/>
    </source>
</evidence>
<dbReference type="RefSeq" id="WP_220336079.1">
    <property type="nucleotide sequence ID" value="NZ_JAEUAK010000008.1"/>
</dbReference>
<dbReference type="Gene3D" id="3.40.50.300">
    <property type="entry name" value="P-loop containing nucleotide triphosphate hydrolases"/>
    <property type="match status" value="1"/>
</dbReference>
<sequence length="331" mass="35599">MLSPANTPAGMKVEPLVSLENVGVRRGGRWLVRGVDFSVSRGEIVTLIGPNGSGKSTSAKAAIGVLKPDEGRVARIAGLKVGYVPQKLAVDWTLPLSVRRLMTLTGPLPEADIMAALEASGMAHMLDAQVQHLSGGEFQRALMARAIARKPDLLVLDEPVQGVDFAGEIALYDLIKSIRNTTGCGILLISHDLHVVMAETDTVICLNGHVCCRGTPQTVSRSPEYVRLFGSRAAQTLAVYSHHHDHTHLPDGRVLHEDGSVTDHCHPEDGHHHDHDHGHDHGHAHSHDHAEAHAHAHADGHQSHGHAHAEAHAHTHTHFQSGAKSGEDRHA</sequence>
<dbReference type="InterPro" id="IPR003439">
    <property type="entry name" value="ABC_transporter-like_ATP-bd"/>
</dbReference>
<dbReference type="Proteomes" id="UP000717752">
    <property type="component" value="Unassembled WGS sequence"/>
</dbReference>
<dbReference type="InterPro" id="IPR050153">
    <property type="entry name" value="Metal_Ion_Import_ABC"/>
</dbReference>
<keyword evidence="4" id="KW-0547">Nucleotide-binding</keyword>
<keyword evidence="6 13" id="KW-0067">ATP-binding</keyword>
<name>A0ABS7GZK2_9HYPH</name>
<dbReference type="EMBL" id="JAEUAK010000008">
    <property type="protein sequence ID" value="MBW9054718.1"/>
    <property type="molecule type" value="Genomic_DNA"/>
</dbReference>
<evidence type="ECO:0000256" key="6">
    <source>
        <dbReference type="ARBA" id="ARBA00022840"/>
    </source>
</evidence>
<dbReference type="PANTHER" id="PTHR42734">
    <property type="entry name" value="METAL TRANSPORT SYSTEM ATP-BINDING PROTEIN TM_0124-RELATED"/>
    <property type="match status" value="1"/>
</dbReference>
<keyword evidence="2" id="KW-0813">Transport</keyword>
<dbReference type="PROSITE" id="PS50893">
    <property type="entry name" value="ABC_TRANSPORTER_2"/>
    <property type="match status" value="1"/>
</dbReference>
<keyword evidence="7" id="KW-0864">Zinc transport</keyword>
<feature type="region of interest" description="Disordered" evidence="11">
    <location>
        <begin position="245"/>
        <end position="331"/>
    </location>
</feature>
<evidence type="ECO:0000256" key="3">
    <source>
        <dbReference type="ARBA" id="ARBA00022475"/>
    </source>
</evidence>
<comment type="similarity">
    <text evidence="1">Belongs to the ABC transporter superfamily.</text>
</comment>
<keyword evidence="3" id="KW-1003">Cell membrane</keyword>
<comment type="caution">
    <text evidence="13">The sequence shown here is derived from an EMBL/GenBank/DDBJ whole genome shotgun (WGS) entry which is preliminary data.</text>
</comment>
<protein>
    <submittedName>
        <fullName evidence="13">Zinc ABC transporter ATP-binding protein ZnuC</fullName>
    </submittedName>
</protein>
<feature type="compositionally biased region" description="Basic and acidic residues" evidence="11">
    <location>
        <begin position="247"/>
        <end position="313"/>
    </location>
</feature>
<keyword evidence="9" id="KW-0406">Ion transport</keyword>
<keyword evidence="14" id="KW-1185">Reference proteome</keyword>
<dbReference type="PANTHER" id="PTHR42734:SF9">
    <property type="entry name" value="ZINC IMPORT ATP-BINDING PROTEIN ZNUC"/>
    <property type="match status" value="1"/>
</dbReference>
<gene>
    <name evidence="13" type="primary">znuC</name>
    <name evidence="13" type="ORF">JNB85_20155</name>
</gene>
<accession>A0ABS7GZK2</accession>
<evidence type="ECO:0000256" key="5">
    <source>
        <dbReference type="ARBA" id="ARBA00022833"/>
    </source>
</evidence>
<keyword evidence="8" id="KW-1278">Translocase</keyword>
<evidence type="ECO:0000313" key="14">
    <source>
        <dbReference type="Proteomes" id="UP000717752"/>
    </source>
</evidence>
<evidence type="ECO:0000259" key="12">
    <source>
        <dbReference type="PROSITE" id="PS50893"/>
    </source>
</evidence>
<feature type="domain" description="ABC transporter" evidence="12">
    <location>
        <begin position="17"/>
        <end position="232"/>
    </location>
</feature>
<evidence type="ECO:0000313" key="13">
    <source>
        <dbReference type="EMBL" id="MBW9054718.1"/>
    </source>
</evidence>
<evidence type="ECO:0000256" key="4">
    <source>
        <dbReference type="ARBA" id="ARBA00022741"/>
    </source>
</evidence>
<evidence type="ECO:0000256" key="10">
    <source>
        <dbReference type="ARBA" id="ARBA00023136"/>
    </source>
</evidence>
<dbReference type="InterPro" id="IPR017871">
    <property type="entry name" value="ABC_transporter-like_CS"/>
</dbReference>
<evidence type="ECO:0000256" key="11">
    <source>
        <dbReference type="SAM" id="MobiDB-lite"/>
    </source>
</evidence>